<evidence type="ECO:0000256" key="2">
    <source>
        <dbReference type="SAM" id="MobiDB-lite"/>
    </source>
</evidence>
<dbReference type="Gene3D" id="1.20.58.60">
    <property type="match status" value="2"/>
</dbReference>
<dbReference type="AlphaFoldDB" id="A0A1Y3EI16"/>
<evidence type="ECO:0000256" key="1">
    <source>
        <dbReference type="ARBA" id="ARBA00022737"/>
    </source>
</evidence>
<sequence>MAEIANHEMQINKVVNAGEEIMKEDHFLASEIKAKLSALQDNWQLLKEKANKRGQDLEDSYMAHQYLADANEAESWMSEKEPIVGSADYGKDEDSAEVRNFIN</sequence>
<feature type="region of interest" description="Disordered" evidence="2">
    <location>
        <begin position="84"/>
        <end position="103"/>
    </location>
</feature>
<accession>A0A1Y3EI16</accession>
<organism evidence="3 4">
    <name type="scientific">Trichinella nativa</name>
    <dbReference type="NCBI Taxonomy" id="6335"/>
    <lineage>
        <taxon>Eukaryota</taxon>
        <taxon>Metazoa</taxon>
        <taxon>Ecdysozoa</taxon>
        <taxon>Nematoda</taxon>
        <taxon>Enoplea</taxon>
        <taxon>Dorylaimia</taxon>
        <taxon>Trichinellida</taxon>
        <taxon>Trichinellidae</taxon>
        <taxon>Trichinella</taxon>
    </lineage>
</organism>
<dbReference type="SUPFAM" id="SSF46966">
    <property type="entry name" value="Spectrin repeat"/>
    <property type="match status" value="1"/>
</dbReference>
<name>A0A1Y3EI16_9BILA</name>
<reference evidence="3 4" key="1">
    <citation type="submission" date="2015-04" db="EMBL/GenBank/DDBJ databases">
        <title>Draft genome of the roundworm Trichinella nativa.</title>
        <authorList>
            <person name="Mitreva M."/>
        </authorList>
    </citation>
    <scope>NUCLEOTIDE SEQUENCE [LARGE SCALE GENOMIC DNA]</scope>
    <source>
        <strain evidence="3 4">ISS45</strain>
    </source>
</reference>
<keyword evidence="1" id="KW-0677">Repeat</keyword>
<dbReference type="Pfam" id="PF00435">
    <property type="entry name" value="Spectrin"/>
    <property type="match status" value="2"/>
</dbReference>
<evidence type="ECO:0008006" key="5">
    <source>
        <dbReference type="Google" id="ProtNLM"/>
    </source>
</evidence>
<dbReference type="Proteomes" id="UP000243006">
    <property type="component" value="Unassembled WGS sequence"/>
</dbReference>
<dbReference type="CDD" id="cd00176">
    <property type="entry name" value="SPEC"/>
    <property type="match status" value="1"/>
</dbReference>
<dbReference type="EMBL" id="LVZM01011808">
    <property type="protein sequence ID" value="OUC44773.1"/>
    <property type="molecule type" value="Genomic_DNA"/>
</dbReference>
<evidence type="ECO:0000313" key="4">
    <source>
        <dbReference type="Proteomes" id="UP000243006"/>
    </source>
</evidence>
<comment type="caution">
    <text evidence="3">The sequence shown here is derived from an EMBL/GenBank/DDBJ whole genome shotgun (WGS) entry which is preliminary data.</text>
</comment>
<dbReference type="PANTHER" id="PTHR11915">
    <property type="entry name" value="SPECTRIN/FILAMIN RELATED CYTOSKELETAL PROTEIN"/>
    <property type="match status" value="1"/>
</dbReference>
<protein>
    <recommendedName>
        <fullName evidence="5">Spectrin repeat-containing domain protein</fullName>
    </recommendedName>
</protein>
<dbReference type="InterPro" id="IPR018159">
    <property type="entry name" value="Spectrin/alpha-actinin"/>
</dbReference>
<proteinExistence type="predicted"/>
<evidence type="ECO:0000313" key="3">
    <source>
        <dbReference type="EMBL" id="OUC44773.1"/>
    </source>
</evidence>
<dbReference type="InterPro" id="IPR002017">
    <property type="entry name" value="Spectrin_repeat"/>
</dbReference>
<gene>
    <name evidence="3" type="ORF">D917_08835</name>
</gene>